<keyword evidence="2" id="KW-1185">Reference proteome</keyword>
<dbReference type="InterPro" id="IPR023214">
    <property type="entry name" value="HAD_sf"/>
</dbReference>
<dbReference type="Gene3D" id="3.40.50.1000">
    <property type="entry name" value="HAD superfamily/HAD-like"/>
    <property type="match status" value="1"/>
</dbReference>
<dbReference type="InterPro" id="IPR036412">
    <property type="entry name" value="HAD-like_sf"/>
</dbReference>
<organism evidence="1 2">
    <name type="scientific">Conexibacter stalactiti</name>
    <dbReference type="NCBI Taxonomy" id="1940611"/>
    <lineage>
        <taxon>Bacteria</taxon>
        <taxon>Bacillati</taxon>
        <taxon>Actinomycetota</taxon>
        <taxon>Thermoleophilia</taxon>
        <taxon>Solirubrobacterales</taxon>
        <taxon>Conexibacteraceae</taxon>
        <taxon>Conexibacter</taxon>
    </lineage>
</organism>
<evidence type="ECO:0000313" key="1">
    <source>
        <dbReference type="EMBL" id="MDW5597999.1"/>
    </source>
</evidence>
<dbReference type="PANTHER" id="PTHR43434:SF16">
    <property type="entry name" value="BLL8046 PROTEIN"/>
    <property type="match status" value="1"/>
</dbReference>
<reference evidence="2" key="1">
    <citation type="submission" date="2023-07" db="EMBL/GenBank/DDBJ databases">
        <title>Conexibacter stalactiti sp. nov., isolated from stalactites in a lava cave and emended description of the genus Conexibacter.</title>
        <authorList>
            <person name="Lee S.D."/>
        </authorList>
    </citation>
    <scope>NUCLEOTIDE SEQUENCE [LARGE SCALE GENOMIC DNA]</scope>
    <source>
        <strain evidence="2">KCTC 39840</strain>
    </source>
</reference>
<dbReference type="SFLD" id="SFLDS00003">
    <property type="entry name" value="Haloacid_Dehalogenase"/>
    <property type="match status" value="1"/>
</dbReference>
<gene>
    <name evidence="1" type="ORF">R7226_26830</name>
</gene>
<dbReference type="PANTHER" id="PTHR43434">
    <property type="entry name" value="PHOSPHOGLYCOLATE PHOSPHATASE"/>
    <property type="match status" value="1"/>
</dbReference>
<sequence>MSAPYRTVLLDVDGTLVDSNYLHAIAWQRAFRGIGLELPAWRLLRQVGKGGDKLVAAVAGEQVEQEHGDEARALHGDHFGELIDEVRPLPGARELLVALHERGVETVLASSGKAEEVERYIDELLDARDLLAGWTSSGDVEQSKPAPDLLETALARVSARPALLVGDAVWDGEAARNAGIDFAALRSGGNCAADLREAGAIGVWDDAAALAADLDGAGIAS</sequence>
<dbReference type="Proteomes" id="UP001284601">
    <property type="component" value="Unassembled WGS sequence"/>
</dbReference>
<dbReference type="Gene3D" id="1.10.150.240">
    <property type="entry name" value="Putative phosphatase, domain 2"/>
    <property type="match status" value="1"/>
</dbReference>
<proteinExistence type="predicted"/>
<reference evidence="1 2" key="2">
    <citation type="submission" date="2023-10" db="EMBL/GenBank/DDBJ databases">
        <authorList>
            <person name="Han X.F."/>
        </authorList>
    </citation>
    <scope>NUCLEOTIDE SEQUENCE [LARGE SCALE GENOMIC DNA]</scope>
    <source>
        <strain evidence="1 2">KCTC 39840</strain>
    </source>
</reference>
<protein>
    <submittedName>
        <fullName evidence="1">HAD family hydrolase</fullName>
        <ecNumber evidence="1">3.-.-.-</ecNumber>
    </submittedName>
</protein>
<dbReference type="InterPro" id="IPR050155">
    <property type="entry name" value="HAD-like_hydrolase_sf"/>
</dbReference>
<dbReference type="EC" id="3.-.-.-" evidence="1"/>
<dbReference type="SFLD" id="SFLDG01129">
    <property type="entry name" value="C1.5:_HAD__Beta-PGM__Phosphata"/>
    <property type="match status" value="1"/>
</dbReference>
<dbReference type="EMBL" id="JAWSTH010000113">
    <property type="protein sequence ID" value="MDW5597999.1"/>
    <property type="molecule type" value="Genomic_DNA"/>
</dbReference>
<evidence type="ECO:0000313" key="2">
    <source>
        <dbReference type="Proteomes" id="UP001284601"/>
    </source>
</evidence>
<dbReference type="Pfam" id="PF00702">
    <property type="entry name" value="Hydrolase"/>
    <property type="match status" value="1"/>
</dbReference>
<dbReference type="InterPro" id="IPR023198">
    <property type="entry name" value="PGP-like_dom2"/>
</dbReference>
<dbReference type="RefSeq" id="WP_318600467.1">
    <property type="nucleotide sequence ID" value="NZ_JAWSTH010000113.1"/>
</dbReference>
<comment type="caution">
    <text evidence="1">The sequence shown here is derived from an EMBL/GenBank/DDBJ whole genome shotgun (WGS) entry which is preliminary data.</text>
</comment>
<name>A0ABU4HXV8_9ACTN</name>
<dbReference type="NCBIfam" id="TIGR01549">
    <property type="entry name" value="HAD-SF-IA-v1"/>
    <property type="match status" value="1"/>
</dbReference>
<dbReference type="SUPFAM" id="SSF56784">
    <property type="entry name" value="HAD-like"/>
    <property type="match status" value="1"/>
</dbReference>
<keyword evidence="1" id="KW-0378">Hydrolase</keyword>
<accession>A0ABU4HXV8</accession>
<dbReference type="GO" id="GO:0016787">
    <property type="term" value="F:hydrolase activity"/>
    <property type="evidence" value="ECO:0007669"/>
    <property type="project" value="UniProtKB-KW"/>
</dbReference>
<dbReference type="InterPro" id="IPR006439">
    <property type="entry name" value="HAD-SF_hydro_IA"/>
</dbReference>